<accession>A0A9W4DEZ2</accession>
<evidence type="ECO:0000259" key="2">
    <source>
        <dbReference type="Pfam" id="PF12898"/>
    </source>
</evidence>
<dbReference type="InterPro" id="IPR024630">
    <property type="entry name" value="Stc1"/>
</dbReference>
<dbReference type="AlphaFoldDB" id="A0A9W4DEZ2"/>
<evidence type="ECO:0000256" key="1">
    <source>
        <dbReference type="SAM" id="MobiDB-lite"/>
    </source>
</evidence>
<name>A0A9W4DEZ2_BLUGR</name>
<evidence type="ECO:0000313" key="3">
    <source>
        <dbReference type="EMBL" id="CAD6500564.1"/>
    </source>
</evidence>
<comment type="caution">
    <text evidence="3">The sequence shown here is derived from an EMBL/GenBank/DDBJ whole genome shotgun (WGS) entry which is preliminary data.</text>
</comment>
<feature type="domain" description="Stc1" evidence="2">
    <location>
        <begin position="14"/>
        <end position="96"/>
    </location>
</feature>
<feature type="region of interest" description="Disordered" evidence="1">
    <location>
        <begin position="288"/>
        <end position="321"/>
    </location>
</feature>
<reference evidence="3" key="1">
    <citation type="submission" date="2020-10" db="EMBL/GenBank/DDBJ databases">
        <authorList>
            <person name="Muller C M."/>
        </authorList>
    </citation>
    <scope>NUCLEOTIDE SEQUENCE</scope>
    <source>
        <strain evidence="3">THUN-12</strain>
    </source>
</reference>
<protein>
    <submittedName>
        <fullName evidence="3">BgTH12-06274</fullName>
    </submittedName>
</protein>
<dbReference type="EMBL" id="CAJHIT010000004">
    <property type="protein sequence ID" value="CAD6500564.1"/>
    <property type="molecule type" value="Genomic_DNA"/>
</dbReference>
<feature type="compositionally biased region" description="Acidic residues" evidence="1">
    <location>
        <begin position="139"/>
        <end position="165"/>
    </location>
</feature>
<dbReference type="Proteomes" id="UP000683417">
    <property type="component" value="Unassembled WGS sequence"/>
</dbReference>
<dbReference type="Pfam" id="PF12898">
    <property type="entry name" value="Stc1"/>
    <property type="match status" value="1"/>
</dbReference>
<sequence length="321" mass="35205">MAYTYRPPKAGFLCRVCEKWVGKGHYSNKEIDKYAYKFSRGNRITPISARLRCRSCAGEPSLERECFGPCGEIKPLDQFSKSSRRAGGSGWCLICTLWKESAEPSVTVLAPPSSTSTVAKALMLSQSYNEDSSSSSSERDEDDDVEGEEDDDYDFDDDDDDDSEDGDSRLVGVFHNSAGSSIAHQSSVDMLSSYQDDLIDSFSASNGDENFGLNFNLSLGGNHKKSISKTSEHLLDDSLESSMSILNGTSSFSGVSINIPSLQPNTLNTWDPADQTKQKEIDDKILSTTKEAPAPGKKSRWAIPAGSRNANRMYPSDKFLK</sequence>
<feature type="region of interest" description="Disordered" evidence="1">
    <location>
        <begin position="126"/>
        <end position="172"/>
    </location>
</feature>
<gene>
    <name evidence="3" type="ORF">BGTH12_LOCUS1922</name>
</gene>
<evidence type="ECO:0000313" key="4">
    <source>
        <dbReference type="Proteomes" id="UP000683417"/>
    </source>
</evidence>
<organism evidence="3 4">
    <name type="scientific">Blumeria graminis f. sp. triticale</name>
    <dbReference type="NCBI Taxonomy" id="1689686"/>
    <lineage>
        <taxon>Eukaryota</taxon>
        <taxon>Fungi</taxon>
        <taxon>Dikarya</taxon>
        <taxon>Ascomycota</taxon>
        <taxon>Pezizomycotina</taxon>
        <taxon>Leotiomycetes</taxon>
        <taxon>Erysiphales</taxon>
        <taxon>Erysiphaceae</taxon>
        <taxon>Blumeria</taxon>
    </lineage>
</organism>
<proteinExistence type="predicted"/>